<dbReference type="Pfam" id="PF12850">
    <property type="entry name" value="Metallophos_2"/>
    <property type="match status" value="1"/>
</dbReference>
<accession>A0A847RJD9</accession>
<comment type="similarity">
    <text evidence="1">Belongs to the metallophosphoesterase superfamily. YfcE family.</text>
</comment>
<dbReference type="GO" id="GO:0016791">
    <property type="term" value="F:phosphatase activity"/>
    <property type="evidence" value="ECO:0007669"/>
    <property type="project" value="TreeGrafter"/>
</dbReference>
<name>A0A847RJD9_9BACT</name>
<dbReference type="PANTHER" id="PTHR42850:SF2">
    <property type="entry name" value="BLL5683 PROTEIN"/>
    <property type="match status" value="1"/>
</dbReference>
<protein>
    <submittedName>
        <fullName evidence="3">Metallophosphoesterase family protein</fullName>
    </submittedName>
</protein>
<dbReference type="InterPro" id="IPR050126">
    <property type="entry name" value="Ap4A_hydrolase"/>
</dbReference>
<evidence type="ECO:0000313" key="4">
    <source>
        <dbReference type="Proteomes" id="UP000570474"/>
    </source>
</evidence>
<evidence type="ECO:0000259" key="2">
    <source>
        <dbReference type="Pfam" id="PF12850"/>
    </source>
</evidence>
<dbReference type="CDD" id="cd00838">
    <property type="entry name" value="MPP_superfamily"/>
    <property type="match status" value="1"/>
</dbReference>
<organism evidence="3 4">
    <name type="scientific">Chitinophaga varians</name>
    <dbReference type="NCBI Taxonomy" id="2202339"/>
    <lineage>
        <taxon>Bacteria</taxon>
        <taxon>Pseudomonadati</taxon>
        <taxon>Bacteroidota</taxon>
        <taxon>Chitinophagia</taxon>
        <taxon>Chitinophagales</taxon>
        <taxon>Chitinophagaceae</taxon>
        <taxon>Chitinophaga</taxon>
    </lineage>
</organism>
<dbReference type="Proteomes" id="UP000570474">
    <property type="component" value="Unassembled WGS sequence"/>
</dbReference>
<evidence type="ECO:0000256" key="1">
    <source>
        <dbReference type="ARBA" id="ARBA00008950"/>
    </source>
</evidence>
<dbReference type="InterPro" id="IPR029052">
    <property type="entry name" value="Metallo-depent_PP-like"/>
</dbReference>
<proteinExistence type="inferred from homology"/>
<dbReference type="Gene3D" id="3.60.21.10">
    <property type="match status" value="1"/>
</dbReference>
<dbReference type="PIRSF" id="PIRSF000883">
    <property type="entry name" value="Pesterase_MJ0912"/>
    <property type="match status" value="1"/>
</dbReference>
<dbReference type="SUPFAM" id="SSF56300">
    <property type="entry name" value="Metallo-dependent phosphatases"/>
    <property type="match status" value="1"/>
</dbReference>
<evidence type="ECO:0000313" key="3">
    <source>
        <dbReference type="EMBL" id="NLR63102.1"/>
    </source>
</evidence>
<gene>
    <name evidence="3" type="ORF">HGH92_02170</name>
</gene>
<comment type="caution">
    <text evidence="3">The sequence shown here is derived from an EMBL/GenBank/DDBJ whole genome shotgun (WGS) entry which is preliminary data.</text>
</comment>
<keyword evidence="4" id="KW-1185">Reference proteome</keyword>
<dbReference type="PANTHER" id="PTHR42850">
    <property type="entry name" value="METALLOPHOSPHOESTERASE"/>
    <property type="match status" value="1"/>
</dbReference>
<dbReference type="InterPro" id="IPR024654">
    <property type="entry name" value="Calcineurin-like_PHP_lpxH"/>
</dbReference>
<dbReference type="GO" id="GO:0005737">
    <property type="term" value="C:cytoplasm"/>
    <property type="evidence" value="ECO:0007669"/>
    <property type="project" value="TreeGrafter"/>
</dbReference>
<reference evidence="3 4" key="1">
    <citation type="submission" date="2020-04" db="EMBL/GenBank/DDBJ databases">
        <authorList>
            <person name="Yin C."/>
        </authorList>
    </citation>
    <scope>NUCLEOTIDE SEQUENCE [LARGE SCALE GENOMIC DNA]</scope>
    <source>
        <strain evidence="3 4">Ae27</strain>
    </source>
</reference>
<dbReference type="RefSeq" id="WP_168869118.1">
    <property type="nucleotide sequence ID" value="NZ_JABAIA010000001.1"/>
</dbReference>
<sequence length="249" mass="27703">MMKIAVISDVHGNLPALEAVLEDISRYGADQLYCLGDLTDAAPWHNEVIARVRSLRIPTIMGNHDERIAFDLPVKPLAKHGPEERAARLTAIEFTRNTITADNKQFLRTLPSLLRLHFGRYRILLAHGTPDSNETYLYADHPEAALQEMMDNAGADILITGHTHLSYVRTISNGLKTAINTGSAGRSKEPDRLASYLRLEICNSNAPTLAEMFRATIQKVEYDMELTLTGIRNSPVPDFYADFLSGVLT</sequence>
<dbReference type="InterPro" id="IPR011152">
    <property type="entry name" value="Pesterase_MJ0912"/>
</dbReference>
<dbReference type="AlphaFoldDB" id="A0A847RJD9"/>
<dbReference type="EMBL" id="JABAIA010000001">
    <property type="protein sequence ID" value="NLR63102.1"/>
    <property type="molecule type" value="Genomic_DNA"/>
</dbReference>
<feature type="domain" description="Calcineurin-like phosphoesterase" evidence="2">
    <location>
        <begin position="2"/>
        <end position="203"/>
    </location>
</feature>